<name>A0A0S4LNH4_9BACT</name>
<gene>
    <name evidence="2" type="ORF">COMA1_70005</name>
</gene>
<evidence type="ECO:0000313" key="3">
    <source>
        <dbReference type="Proteomes" id="UP000199032"/>
    </source>
</evidence>
<dbReference type="EMBL" id="CZQA01000013">
    <property type="protein sequence ID" value="CUS39061.1"/>
    <property type="molecule type" value="Genomic_DNA"/>
</dbReference>
<reference evidence="2 3" key="1">
    <citation type="submission" date="2015-10" db="EMBL/GenBank/DDBJ databases">
        <authorList>
            <person name="Gilbert D.G."/>
        </authorList>
    </citation>
    <scope>NUCLEOTIDE SEQUENCE [LARGE SCALE GENOMIC DNA]</scope>
    <source>
        <strain evidence="2">COMA1</strain>
    </source>
</reference>
<dbReference type="AlphaFoldDB" id="A0A0S4LNH4"/>
<feature type="region of interest" description="Disordered" evidence="1">
    <location>
        <begin position="1"/>
        <end position="24"/>
    </location>
</feature>
<evidence type="ECO:0000313" key="2">
    <source>
        <dbReference type="EMBL" id="CUS39061.1"/>
    </source>
</evidence>
<evidence type="ECO:0000256" key="1">
    <source>
        <dbReference type="SAM" id="MobiDB-lite"/>
    </source>
</evidence>
<accession>A0A0S4LNH4</accession>
<feature type="compositionally biased region" description="Basic and acidic residues" evidence="1">
    <location>
        <begin position="1"/>
        <end position="18"/>
    </location>
</feature>
<dbReference type="Proteomes" id="UP000199032">
    <property type="component" value="Unassembled WGS sequence"/>
</dbReference>
<sequence>MSGDAHHGKQHQRSDTDSKNSCTPRELVPFNLGLVVAVRVLTVPHVTTMY</sequence>
<proteinExistence type="predicted"/>
<protein>
    <submittedName>
        <fullName evidence="2">Uncharacterized protein</fullName>
    </submittedName>
</protein>
<organism evidence="2 3">
    <name type="scientific">Candidatus Nitrospira nitrosa</name>
    <dbReference type="NCBI Taxonomy" id="1742972"/>
    <lineage>
        <taxon>Bacteria</taxon>
        <taxon>Pseudomonadati</taxon>
        <taxon>Nitrospirota</taxon>
        <taxon>Nitrospiria</taxon>
        <taxon>Nitrospirales</taxon>
        <taxon>Nitrospiraceae</taxon>
        <taxon>Nitrospira</taxon>
    </lineage>
</organism>
<dbReference type="STRING" id="1742972.COMA1_70005"/>
<keyword evidence="3" id="KW-1185">Reference proteome</keyword>